<dbReference type="SUPFAM" id="SSF54368">
    <property type="entry name" value="Glutamine synthetase, N-terminal domain"/>
    <property type="match status" value="1"/>
</dbReference>
<evidence type="ECO:0000313" key="10">
    <source>
        <dbReference type="Proteomes" id="UP000623678"/>
    </source>
</evidence>
<dbReference type="Proteomes" id="UP000623678">
    <property type="component" value="Unassembled WGS sequence"/>
</dbReference>
<keyword evidence="4" id="KW-0067">ATP-binding</keyword>
<dbReference type="AlphaFoldDB" id="A0A926EQD2"/>
<dbReference type="Pfam" id="PF00120">
    <property type="entry name" value="Gln-synt_C"/>
    <property type="match status" value="1"/>
</dbReference>
<dbReference type="InterPro" id="IPR036651">
    <property type="entry name" value="Gln_synt_N_sf"/>
</dbReference>
<dbReference type="InterPro" id="IPR014746">
    <property type="entry name" value="Gln_synth/guanido_kin_cat_dom"/>
</dbReference>
<dbReference type="Gene3D" id="3.30.590.10">
    <property type="entry name" value="Glutamine synthetase/guanido kinase, catalytic domain"/>
    <property type="match status" value="1"/>
</dbReference>
<comment type="caution">
    <text evidence="9">The sequence shown here is derived from an EMBL/GenBank/DDBJ whole genome shotgun (WGS) entry which is preliminary data.</text>
</comment>
<evidence type="ECO:0000256" key="4">
    <source>
        <dbReference type="ARBA" id="ARBA00022840"/>
    </source>
</evidence>
<dbReference type="EMBL" id="JACRTD010000005">
    <property type="protein sequence ID" value="MBC8585482.1"/>
    <property type="molecule type" value="Genomic_DNA"/>
</dbReference>
<keyword evidence="2" id="KW-0436">Ligase</keyword>
<dbReference type="RefSeq" id="WP_262395269.1">
    <property type="nucleotide sequence ID" value="NZ_JACRTD010000005.1"/>
</dbReference>
<dbReference type="SMART" id="SM01230">
    <property type="entry name" value="Gln-synt_C"/>
    <property type="match status" value="1"/>
</dbReference>
<evidence type="ECO:0000256" key="2">
    <source>
        <dbReference type="ARBA" id="ARBA00022598"/>
    </source>
</evidence>
<sequence>MDYTINEVLQFVAENDVKFVKLAFNDIFGVSKTISIIADELPRAFKSGVSFEASKVDGFLTKEEQDLFLFPDPATLAVLPWRPAQGRVVRFYCNTRHLSGDPFEGDGRNILKMAVAKAAQMGYTCKIGSECEFYLFEMDQLGNPTQVPHDQAGYMDIAPLDKAENVRREICLTLEEMGIKPESSHHEQGPGQNEIDFRYSDALTAADDLVTFKGVVRTIAARNGLFASFMPRPIKDQHGSGLRIDLSLYKNGVNLFENFTTEQNPQAQSFIAGIIHHIGEMTAFLNPITNSYSRFGRLEAPKYITWSNQNRAQLIRIPAAKGDLSRMELRSADPSCNPYLTFALLILAGMDGISNNMTLGDPSNFNLYACHPKDLTGIPTLPDNLGEALQLAQQSEFIKAIFPPFVLETIFREKFSLWENYCSAQDKDAFEKETYFKTV</sequence>
<dbReference type="SUPFAM" id="SSF55931">
    <property type="entry name" value="Glutamine synthetase/guanido kinase"/>
    <property type="match status" value="1"/>
</dbReference>
<dbReference type="PROSITE" id="PS51986">
    <property type="entry name" value="GS_BETA_GRASP"/>
    <property type="match status" value="1"/>
</dbReference>
<evidence type="ECO:0000259" key="8">
    <source>
        <dbReference type="PROSITE" id="PS51987"/>
    </source>
</evidence>
<organism evidence="9 10">
    <name type="scientific">Youxingia wuxianensis</name>
    <dbReference type="NCBI Taxonomy" id="2763678"/>
    <lineage>
        <taxon>Bacteria</taxon>
        <taxon>Bacillati</taxon>
        <taxon>Bacillota</taxon>
        <taxon>Clostridia</taxon>
        <taxon>Eubacteriales</taxon>
        <taxon>Oscillospiraceae</taxon>
        <taxon>Youxingia</taxon>
    </lineage>
</organism>
<dbReference type="PANTHER" id="PTHR43785:SF12">
    <property type="entry name" value="TYPE-1 GLUTAMINE SYNTHETASE 2"/>
    <property type="match status" value="1"/>
</dbReference>
<evidence type="ECO:0000259" key="7">
    <source>
        <dbReference type="PROSITE" id="PS51986"/>
    </source>
</evidence>
<keyword evidence="10" id="KW-1185">Reference proteome</keyword>
<evidence type="ECO:0000256" key="1">
    <source>
        <dbReference type="ARBA" id="ARBA00009897"/>
    </source>
</evidence>
<dbReference type="InterPro" id="IPR008147">
    <property type="entry name" value="Gln_synt_N"/>
</dbReference>
<name>A0A926EQD2_9FIRM</name>
<dbReference type="InterPro" id="IPR008146">
    <property type="entry name" value="Gln_synth_cat_dom"/>
</dbReference>
<accession>A0A926EQD2</accession>
<evidence type="ECO:0000256" key="6">
    <source>
        <dbReference type="RuleBase" id="RU000384"/>
    </source>
</evidence>
<dbReference type="GO" id="GO:0004356">
    <property type="term" value="F:glutamine synthetase activity"/>
    <property type="evidence" value="ECO:0007669"/>
    <property type="project" value="InterPro"/>
</dbReference>
<dbReference type="GO" id="GO:0006542">
    <property type="term" value="P:glutamine biosynthetic process"/>
    <property type="evidence" value="ECO:0007669"/>
    <property type="project" value="InterPro"/>
</dbReference>
<dbReference type="Gene3D" id="3.10.20.70">
    <property type="entry name" value="Glutamine synthetase, N-terminal domain"/>
    <property type="match status" value="1"/>
</dbReference>
<dbReference type="PANTHER" id="PTHR43785">
    <property type="entry name" value="GAMMA-GLUTAMYLPUTRESCINE SYNTHETASE"/>
    <property type="match status" value="1"/>
</dbReference>
<dbReference type="GO" id="GO:0005524">
    <property type="term" value="F:ATP binding"/>
    <property type="evidence" value="ECO:0007669"/>
    <property type="project" value="UniProtKB-KW"/>
</dbReference>
<gene>
    <name evidence="9" type="ORF">H8705_07795</name>
</gene>
<reference evidence="9" key="1">
    <citation type="submission" date="2020-08" db="EMBL/GenBank/DDBJ databases">
        <title>Genome public.</title>
        <authorList>
            <person name="Liu C."/>
            <person name="Sun Q."/>
        </authorList>
    </citation>
    <scope>NUCLEOTIDE SEQUENCE</scope>
    <source>
        <strain evidence="9">NSJ-64</strain>
    </source>
</reference>
<keyword evidence="3" id="KW-0547">Nucleotide-binding</keyword>
<dbReference type="Pfam" id="PF03951">
    <property type="entry name" value="Gln-synt_N"/>
    <property type="match status" value="1"/>
</dbReference>
<proteinExistence type="inferred from homology"/>
<feature type="domain" description="GS catalytic" evidence="8">
    <location>
        <begin position="107"/>
        <end position="439"/>
    </location>
</feature>
<evidence type="ECO:0000256" key="5">
    <source>
        <dbReference type="PROSITE-ProRule" id="PRU01330"/>
    </source>
</evidence>
<protein>
    <submittedName>
        <fullName evidence="9">Glutamine synthetase</fullName>
    </submittedName>
</protein>
<evidence type="ECO:0000313" key="9">
    <source>
        <dbReference type="EMBL" id="MBC8585482.1"/>
    </source>
</evidence>
<comment type="similarity">
    <text evidence="1 5 6">Belongs to the glutamine synthetase family.</text>
</comment>
<feature type="domain" description="GS beta-grasp" evidence="7">
    <location>
        <begin position="15"/>
        <end position="100"/>
    </location>
</feature>
<dbReference type="PROSITE" id="PS51987">
    <property type="entry name" value="GS_CATALYTIC"/>
    <property type="match status" value="1"/>
</dbReference>
<evidence type="ECO:0000256" key="3">
    <source>
        <dbReference type="ARBA" id="ARBA00022741"/>
    </source>
</evidence>